<keyword evidence="2" id="KW-1185">Reference proteome</keyword>
<comment type="caution">
    <text evidence="1">The sequence shown here is derived from an EMBL/GenBank/DDBJ whole genome shotgun (WGS) entry which is preliminary data.</text>
</comment>
<reference evidence="1 2" key="1">
    <citation type="journal article" date="2021" name="Appl. Environ. Microbiol.">
        <title>Genetic linkage and physical mapping for an oyster mushroom Pleurotus cornucopiae and QTL analysis for the trait cap color.</title>
        <authorList>
            <person name="Zhang Y."/>
            <person name="Gao W."/>
            <person name="Sonnenberg A."/>
            <person name="Chen Q."/>
            <person name="Zhang J."/>
            <person name="Huang C."/>
        </authorList>
    </citation>
    <scope>NUCLEOTIDE SEQUENCE [LARGE SCALE GENOMIC DNA]</scope>
    <source>
        <strain evidence="1">CCMSSC00406</strain>
    </source>
</reference>
<protein>
    <submittedName>
        <fullName evidence="1">Uncharacterized protein</fullName>
    </submittedName>
</protein>
<proteinExistence type="predicted"/>
<evidence type="ECO:0000313" key="2">
    <source>
        <dbReference type="Proteomes" id="UP000824881"/>
    </source>
</evidence>
<gene>
    <name evidence="1" type="ORF">CCMSSC00406_0001481</name>
</gene>
<organism evidence="1 2">
    <name type="scientific">Pleurotus cornucopiae</name>
    <name type="common">Cornucopia mushroom</name>
    <dbReference type="NCBI Taxonomy" id="5321"/>
    <lineage>
        <taxon>Eukaryota</taxon>
        <taxon>Fungi</taxon>
        <taxon>Dikarya</taxon>
        <taxon>Basidiomycota</taxon>
        <taxon>Agaricomycotina</taxon>
        <taxon>Agaricomycetes</taxon>
        <taxon>Agaricomycetidae</taxon>
        <taxon>Agaricales</taxon>
        <taxon>Pleurotineae</taxon>
        <taxon>Pleurotaceae</taxon>
        <taxon>Pleurotus</taxon>
    </lineage>
</organism>
<dbReference type="EMBL" id="WQMT02000009">
    <property type="protein sequence ID" value="KAG9219071.1"/>
    <property type="molecule type" value="Genomic_DNA"/>
</dbReference>
<evidence type="ECO:0000313" key="1">
    <source>
        <dbReference type="EMBL" id="KAG9219071.1"/>
    </source>
</evidence>
<name>A0ACB7IMG1_PLECO</name>
<sequence>MLLRQLPRFGRSICRELHNGPQISDPSKALSISMAHPKDPAAGYTPNPTPPPPSTPPPASSSGTAPPDAGSATSTTPPEISVPSTIPATTVNSGSTSASTSALPVPSTYQPHSQPPFDTHRFFSALEKTFPTQTAHSLMRATRALLVDRVGRVRRDALTTKDLENQAYLFRAALSELRAETTMSSRNEYAAISTATAALRREVDHLDVKMKEDVGTLKHEIQMELDTRKNEVKAEFKSQDIAIEELLNKAIVNVSDLRTDVEEIKWENMRKSVLALSAFLVVIIMSMELWPKPSKRSPEPSLPPPLPLPSNPTRSSAPLPDPEFLLSHVFPKGYPLVREAEYSAPRAILRQLRRSPSPPQTPVDEEADEDEEQTTILTDAPESPMDAPPSPTFSIKSAVRAPGEMVALSANGGAHITQQPFEVFRAVEQKDIMFLMEIRDRAFPLLLRKTGDATPLLHAMRIGQSHRDVAIILVGAFSRWVNNLEDVEIVKPKTRVLLKALRANLKLAIDLGLAKSQSDLTASFMQTLVMSEGERWVRDQASNVSLALRAGTAGKPVETASAAVRRFTTKELGKASLIAALEDYIANATVDLLVLGAWAWATETIDAQLIPTYYFARDDRVFKALCDRLRQHESELPKLSRRLRWQLRVLKVALEGKTTTFRRKVELLSGELDEGDGL</sequence>
<accession>A0ACB7IMG1</accession>
<dbReference type="Proteomes" id="UP000824881">
    <property type="component" value="Unassembled WGS sequence"/>
</dbReference>